<sequence length="136" mass="16072">MDGMSTPQGFHHVEINVHDLTRTKSFYGWLMAELGYERFQKWDKGISYKNGSAYLVFTQTEDKYNEFSFHRKHTGLNHLAFWAKSRAHVEHLRVQLKENKVPFLYDKDYPFAGGEGHYALFFEDPDRIKIEIVAPR</sequence>
<reference evidence="3 4" key="1">
    <citation type="submission" date="2016-11" db="EMBL/GenBank/DDBJ databases">
        <authorList>
            <person name="Jaros S."/>
            <person name="Januszkiewicz K."/>
            <person name="Wedrychowicz H."/>
        </authorList>
    </citation>
    <scope>NUCLEOTIDE SEQUENCE [LARGE SCALE GENOMIC DNA]</scope>
    <source>
        <strain evidence="3 4">Con a/3</strain>
    </source>
</reference>
<dbReference type="Pfam" id="PF00903">
    <property type="entry name" value="Glyoxalase"/>
    <property type="match status" value="1"/>
</dbReference>
<proteinExistence type="predicted"/>
<evidence type="ECO:0000313" key="3">
    <source>
        <dbReference type="EMBL" id="OOE08953.1"/>
    </source>
</evidence>
<dbReference type="InterPro" id="IPR051332">
    <property type="entry name" value="Fosfomycin_Res_Enzymes"/>
</dbReference>
<comment type="caution">
    <text evidence="3">The sequence shown here is derived from an EMBL/GenBank/DDBJ whole genome shotgun (WGS) entry which is preliminary data.</text>
</comment>
<dbReference type="SUPFAM" id="SSF54593">
    <property type="entry name" value="Glyoxalase/Bleomycin resistance protein/Dihydroxybiphenyl dioxygenase"/>
    <property type="match status" value="1"/>
</dbReference>
<dbReference type="InterPro" id="IPR004360">
    <property type="entry name" value="Glyas_Fos-R_dOase_dom"/>
</dbReference>
<protein>
    <recommendedName>
        <fullName evidence="2">VOC domain-containing protein</fullName>
    </recommendedName>
</protein>
<evidence type="ECO:0000256" key="1">
    <source>
        <dbReference type="ARBA" id="ARBA00022723"/>
    </source>
</evidence>
<name>A0A1V3G371_9BACL</name>
<dbReference type="GO" id="GO:0046872">
    <property type="term" value="F:metal ion binding"/>
    <property type="evidence" value="ECO:0007669"/>
    <property type="project" value="UniProtKB-KW"/>
</dbReference>
<feature type="domain" description="VOC" evidence="2">
    <location>
        <begin position="9"/>
        <end position="135"/>
    </location>
</feature>
<dbReference type="PANTHER" id="PTHR36113">
    <property type="entry name" value="LYASE, PUTATIVE-RELATED-RELATED"/>
    <property type="match status" value="1"/>
</dbReference>
<evidence type="ECO:0000259" key="2">
    <source>
        <dbReference type="PROSITE" id="PS51819"/>
    </source>
</evidence>
<dbReference type="Gene3D" id="3.10.180.10">
    <property type="entry name" value="2,3-Dihydroxybiphenyl 1,2-Dioxygenase, domain 1"/>
    <property type="match status" value="1"/>
</dbReference>
<evidence type="ECO:0000313" key="4">
    <source>
        <dbReference type="Proteomes" id="UP000188597"/>
    </source>
</evidence>
<gene>
    <name evidence="3" type="ORF">UN64_18815</name>
</gene>
<dbReference type="InterPro" id="IPR029068">
    <property type="entry name" value="Glyas_Bleomycin-R_OHBP_Dase"/>
</dbReference>
<dbReference type="InterPro" id="IPR037523">
    <property type="entry name" value="VOC_core"/>
</dbReference>
<dbReference type="EMBL" id="MQMF01000008">
    <property type="protein sequence ID" value="OOE08953.1"/>
    <property type="molecule type" value="Genomic_DNA"/>
</dbReference>
<dbReference type="Proteomes" id="UP000188597">
    <property type="component" value="Unassembled WGS sequence"/>
</dbReference>
<dbReference type="AlphaFoldDB" id="A0A1V3G371"/>
<accession>A0A1V3G371</accession>
<dbReference type="PROSITE" id="PS51819">
    <property type="entry name" value="VOC"/>
    <property type="match status" value="1"/>
</dbReference>
<organism evidence="3 4">
    <name type="scientific">Fictibacillus arsenicus</name>
    <dbReference type="NCBI Taxonomy" id="255247"/>
    <lineage>
        <taxon>Bacteria</taxon>
        <taxon>Bacillati</taxon>
        <taxon>Bacillota</taxon>
        <taxon>Bacilli</taxon>
        <taxon>Bacillales</taxon>
        <taxon>Fictibacillaceae</taxon>
        <taxon>Fictibacillus</taxon>
    </lineage>
</organism>
<dbReference type="PANTHER" id="PTHR36113:SF6">
    <property type="entry name" value="FOSFOMYCIN RESISTANCE PROTEIN FOSX"/>
    <property type="match status" value="1"/>
</dbReference>
<keyword evidence="1" id="KW-0479">Metal-binding</keyword>